<dbReference type="InterPro" id="IPR045463">
    <property type="entry name" value="XV/XVIII_trimerization_dom"/>
</dbReference>
<name>A0A8C3BHE4_CAIMO</name>
<reference evidence="3" key="2">
    <citation type="submission" date="2025-08" db="UniProtKB">
        <authorList>
            <consortium name="Ensembl"/>
        </authorList>
    </citation>
    <scope>IDENTIFICATION</scope>
</reference>
<organism evidence="3 4">
    <name type="scientific">Cairina moschata</name>
    <name type="common">Muscovy duck</name>
    <dbReference type="NCBI Taxonomy" id="8855"/>
    <lineage>
        <taxon>Eukaryota</taxon>
        <taxon>Metazoa</taxon>
        <taxon>Chordata</taxon>
        <taxon>Craniata</taxon>
        <taxon>Vertebrata</taxon>
        <taxon>Euteleostomi</taxon>
        <taxon>Archelosauria</taxon>
        <taxon>Archosauria</taxon>
        <taxon>Dinosauria</taxon>
        <taxon>Saurischia</taxon>
        <taxon>Theropoda</taxon>
        <taxon>Coelurosauria</taxon>
        <taxon>Aves</taxon>
        <taxon>Neognathae</taxon>
        <taxon>Galloanserae</taxon>
        <taxon>Anseriformes</taxon>
        <taxon>Anatidae</taxon>
        <taxon>Anatinae</taxon>
        <taxon>Cairina</taxon>
    </lineage>
</organism>
<evidence type="ECO:0008006" key="5">
    <source>
        <dbReference type="Google" id="ProtNLM"/>
    </source>
</evidence>
<dbReference type="Pfam" id="PF06482">
    <property type="entry name" value="Endostatin"/>
    <property type="match status" value="1"/>
</dbReference>
<feature type="domain" description="Collagenase NC10/endostatin" evidence="1">
    <location>
        <begin position="128"/>
        <end position="293"/>
    </location>
</feature>
<dbReference type="InterPro" id="IPR016186">
    <property type="entry name" value="C-type_lectin-like/link_sf"/>
</dbReference>
<sequence>MSLTFSLKTDDLQHVLYACFVLAAAMPGPPGPPGEPGPPVSRNLITTFQNIAGMLEKVHFVTEGTLIYLSETSEVFIRVRNGWRKLQLGELIPIPDDSLPPPAISSHGFQSLPAPSPISNMNNGKPVLHLVALNLPFSGDMRADFQCFQQAQLAGLTATYRAFLSSHLQDLATVVRKTDRYNLPIVNLKGEMLFHNWESIFKGNGGEFNINVPIYSFDGRNVMTDPSWPQKVIWHGSTANGIRMVSNYCEAWHTSDLAAMGQASPLKKGKLLDQKAYSCSNQFIVLCIENSFVSDPQGK</sequence>
<protein>
    <recommendedName>
        <fullName evidence="5">Collagen alpha-1(XV) chain</fullName>
    </recommendedName>
</protein>
<keyword evidence="4" id="KW-1185">Reference proteome</keyword>
<dbReference type="Proteomes" id="UP000694556">
    <property type="component" value="Chromosome 2"/>
</dbReference>
<dbReference type="Pfam" id="PF20010">
    <property type="entry name" value="Collagen_trimer"/>
    <property type="match status" value="1"/>
</dbReference>
<dbReference type="Gene3D" id="3.10.100.10">
    <property type="entry name" value="Mannose-Binding Protein A, subunit A"/>
    <property type="match status" value="1"/>
</dbReference>
<dbReference type="CDD" id="cd00247">
    <property type="entry name" value="Endostatin-like"/>
    <property type="match status" value="1"/>
</dbReference>
<accession>A0A8C3BHE4</accession>
<dbReference type="Gene3D" id="3.40.1620.70">
    <property type="match status" value="1"/>
</dbReference>
<dbReference type="InterPro" id="IPR016187">
    <property type="entry name" value="CTDL_fold"/>
</dbReference>
<proteinExistence type="predicted"/>
<evidence type="ECO:0000259" key="1">
    <source>
        <dbReference type="Pfam" id="PF06482"/>
    </source>
</evidence>
<evidence type="ECO:0000313" key="3">
    <source>
        <dbReference type="Ensembl" id="ENSCMMP00000004561.1"/>
    </source>
</evidence>
<evidence type="ECO:0000259" key="2">
    <source>
        <dbReference type="Pfam" id="PF20010"/>
    </source>
</evidence>
<dbReference type="AlphaFoldDB" id="A0A8C3BHE4"/>
<dbReference type="Ensembl" id="ENSCMMT00000005094.1">
    <property type="protein sequence ID" value="ENSCMMP00000004561.1"/>
    <property type="gene ID" value="ENSCMMG00000002862.1"/>
</dbReference>
<dbReference type="FunFam" id="3.40.1620.70:FF:000003">
    <property type="entry name" value="Collagen type XVIII alpha 1"/>
    <property type="match status" value="1"/>
</dbReference>
<reference evidence="3" key="1">
    <citation type="submission" date="2018-09" db="EMBL/GenBank/DDBJ databases">
        <title>Common duck and Muscovy duck high density SNP chip.</title>
        <authorList>
            <person name="Vignal A."/>
            <person name="Thebault N."/>
            <person name="Warren W.C."/>
        </authorList>
    </citation>
    <scope>NUCLEOTIDE SEQUENCE [LARGE SCALE GENOMIC DNA]</scope>
</reference>
<dbReference type="SUPFAM" id="SSF56436">
    <property type="entry name" value="C-type lectin-like"/>
    <property type="match status" value="1"/>
</dbReference>
<feature type="domain" description="Collagen type XV/XVIII trimerization" evidence="2">
    <location>
        <begin position="46"/>
        <end position="93"/>
    </location>
</feature>
<dbReference type="InterPro" id="IPR010515">
    <property type="entry name" value="Collagenase_NC10/endostatin"/>
</dbReference>
<dbReference type="FunFam" id="3.10.100.10:FF:000008">
    <property type="entry name" value="collagen alpha-1(XVIII) chain isoform X1"/>
    <property type="match status" value="1"/>
</dbReference>
<reference evidence="3" key="3">
    <citation type="submission" date="2025-09" db="UniProtKB">
        <authorList>
            <consortium name="Ensembl"/>
        </authorList>
    </citation>
    <scope>IDENTIFICATION</scope>
</reference>
<evidence type="ECO:0000313" key="4">
    <source>
        <dbReference type="Proteomes" id="UP000694556"/>
    </source>
</evidence>